<gene>
    <name evidence="1" type="ORF">METZ01_LOCUS512877</name>
</gene>
<name>A0A383EUB9_9ZZZZ</name>
<proteinExistence type="predicted"/>
<evidence type="ECO:0000313" key="1">
    <source>
        <dbReference type="EMBL" id="SVE60023.1"/>
    </source>
</evidence>
<dbReference type="EMBL" id="UINC01228628">
    <property type="protein sequence ID" value="SVE60023.1"/>
    <property type="molecule type" value="Genomic_DNA"/>
</dbReference>
<dbReference type="AlphaFoldDB" id="A0A383EUB9"/>
<dbReference type="SUPFAM" id="SSF53448">
    <property type="entry name" value="Nucleotide-diphospho-sugar transferases"/>
    <property type="match status" value="1"/>
</dbReference>
<dbReference type="InterPro" id="IPR029044">
    <property type="entry name" value="Nucleotide-diphossugar_trans"/>
</dbReference>
<reference evidence="1" key="1">
    <citation type="submission" date="2018-05" db="EMBL/GenBank/DDBJ databases">
        <authorList>
            <person name="Lanie J.A."/>
            <person name="Ng W.-L."/>
            <person name="Kazmierczak K.M."/>
            <person name="Andrzejewski T.M."/>
            <person name="Davidsen T.M."/>
            <person name="Wayne K.J."/>
            <person name="Tettelin H."/>
            <person name="Glass J.I."/>
            <person name="Rusch D."/>
            <person name="Podicherti R."/>
            <person name="Tsui H.-C.T."/>
            <person name="Winkler M.E."/>
        </authorList>
    </citation>
    <scope>NUCLEOTIDE SEQUENCE</scope>
</reference>
<evidence type="ECO:0008006" key="2">
    <source>
        <dbReference type="Google" id="ProtNLM"/>
    </source>
</evidence>
<accession>A0A383EUB9</accession>
<protein>
    <recommendedName>
        <fullName evidence="2">MobA-like NTP transferase domain-containing protein</fullName>
    </recommendedName>
</protein>
<sequence length="138" mass="16285">MADCPLVDPDVVDKVISYYSEGNYDFCYLGGEFPIGLDVTVFSYNALKKTWKNTELQSDREHITPYMLRHPELFNIDSIEIFQGLGHHRWVLDYYSDYKLLTEIYDELYDTDKICLTNDILELFDRKPEMAKLNQHIS</sequence>
<organism evidence="1">
    <name type="scientific">marine metagenome</name>
    <dbReference type="NCBI Taxonomy" id="408172"/>
    <lineage>
        <taxon>unclassified sequences</taxon>
        <taxon>metagenomes</taxon>
        <taxon>ecological metagenomes</taxon>
    </lineage>
</organism>